<keyword evidence="2" id="KW-0812">Transmembrane</keyword>
<evidence type="ECO:0000256" key="2">
    <source>
        <dbReference type="SAM" id="Phobius"/>
    </source>
</evidence>
<accession>A0A2A6CR37</accession>
<dbReference type="AlphaFoldDB" id="A0A2A6CR37"/>
<evidence type="ECO:0000256" key="1">
    <source>
        <dbReference type="SAM" id="MobiDB-lite"/>
    </source>
</evidence>
<feature type="transmembrane region" description="Helical" evidence="2">
    <location>
        <begin position="66"/>
        <end position="86"/>
    </location>
</feature>
<keyword evidence="4" id="KW-1185">Reference proteome</keyword>
<reference evidence="3" key="2">
    <citation type="submission" date="2022-06" db="UniProtKB">
        <authorList>
            <consortium name="EnsemblMetazoa"/>
        </authorList>
    </citation>
    <scope>IDENTIFICATION</scope>
    <source>
        <strain evidence="3">PS312</strain>
    </source>
</reference>
<feature type="transmembrane region" description="Helical" evidence="2">
    <location>
        <begin position="98"/>
        <end position="119"/>
    </location>
</feature>
<evidence type="ECO:0000313" key="3">
    <source>
        <dbReference type="EnsemblMetazoa" id="PPA32955.1"/>
    </source>
</evidence>
<organism evidence="3 4">
    <name type="scientific">Pristionchus pacificus</name>
    <name type="common">Parasitic nematode worm</name>
    <dbReference type="NCBI Taxonomy" id="54126"/>
    <lineage>
        <taxon>Eukaryota</taxon>
        <taxon>Metazoa</taxon>
        <taxon>Ecdysozoa</taxon>
        <taxon>Nematoda</taxon>
        <taxon>Chromadorea</taxon>
        <taxon>Rhabditida</taxon>
        <taxon>Rhabditina</taxon>
        <taxon>Diplogasteromorpha</taxon>
        <taxon>Diplogasteroidea</taxon>
        <taxon>Neodiplogasteridae</taxon>
        <taxon>Pristionchus</taxon>
    </lineage>
</organism>
<reference evidence="4" key="1">
    <citation type="journal article" date="2008" name="Nat. Genet.">
        <title>The Pristionchus pacificus genome provides a unique perspective on nematode lifestyle and parasitism.</title>
        <authorList>
            <person name="Dieterich C."/>
            <person name="Clifton S.W."/>
            <person name="Schuster L.N."/>
            <person name="Chinwalla A."/>
            <person name="Delehaunty K."/>
            <person name="Dinkelacker I."/>
            <person name="Fulton L."/>
            <person name="Fulton R."/>
            <person name="Godfrey J."/>
            <person name="Minx P."/>
            <person name="Mitreva M."/>
            <person name="Roeseler W."/>
            <person name="Tian H."/>
            <person name="Witte H."/>
            <person name="Yang S.P."/>
            <person name="Wilson R.K."/>
            <person name="Sommer R.J."/>
        </authorList>
    </citation>
    <scope>NUCLEOTIDE SEQUENCE [LARGE SCALE GENOMIC DNA]</scope>
    <source>
        <strain evidence="4">PS312</strain>
    </source>
</reference>
<keyword evidence="2" id="KW-1133">Transmembrane helix</keyword>
<proteinExistence type="predicted"/>
<dbReference type="Proteomes" id="UP000005239">
    <property type="component" value="Unassembled WGS sequence"/>
</dbReference>
<accession>A0A8R1UJB0</accession>
<dbReference type="EnsemblMetazoa" id="PPA32955.1">
    <property type="protein sequence ID" value="PPA32955.1"/>
    <property type="gene ID" value="WBGene00205815"/>
</dbReference>
<feature type="compositionally biased region" description="Pro residues" evidence="1">
    <location>
        <begin position="17"/>
        <end position="29"/>
    </location>
</feature>
<sequence length="122" mass="13242">MGYQPVPQGYPPQQGGYPPPQQGYPPPQQGYPLQQGGYPPPQGVYPPPQQGYPPPQGGGGGGPNKCVMIFLICIFMGMSWSCWVTVLMKEGKCSGPVWINLLLEFTLIGGIIHAAWFCFCKN</sequence>
<feature type="region of interest" description="Disordered" evidence="1">
    <location>
        <begin position="1"/>
        <end position="60"/>
    </location>
</feature>
<protein>
    <submittedName>
        <fullName evidence="3">Uncharacterized protein</fullName>
    </submittedName>
</protein>
<feature type="compositionally biased region" description="Low complexity" evidence="1">
    <location>
        <begin position="1"/>
        <end position="16"/>
    </location>
</feature>
<evidence type="ECO:0000313" key="4">
    <source>
        <dbReference type="Proteomes" id="UP000005239"/>
    </source>
</evidence>
<gene>
    <name evidence="3" type="primary">WBGene00205815</name>
</gene>
<name>A0A2A6CR37_PRIPA</name>
<feature type="compositionally biased region" description="Pro residues" evidence="1">
    <location>
        <begin position="38"/>
        <end position="56"/>
    </location>
</feature>
<keyword evidence="2" id="KW-0472">Membrane</keyword>